<feature type="non-terminal residue" evidence="2">
    <location>
        <position position="1"/>
    </location>
</feature>
<evidence type="ECO:0000313" key="2">
    <source>
        <dbReference type="EMBL" id="RDX68003.1"/>
    </source>
</evidence>
<comment type="caution">
    <text evidence="2">The sequence shown here is derived from an EMBL/GenBank/DDBJ whole genome shotgun (WGS) entry which is preliminary data.</text>
</comment>
<organism evidence="2 3">
    <name type="scientific">Mucuna pruriens</name>
    <name type="common">Velvet bean</name>
    <name type="synonym">Dolichos pruriens</name>
    <dbReference type="NCBI Taxonomy" id="157652"/>
    <lineage>
        <taxon>Eukaryota</taxon>
        <taxon>Viridiplantae</taxon>
        <taxon>Streptophyta</taxon>
        <taxon>Embryophyta</taxon>
        <taxon>Tracheophyta</taxon>
        <taxon>Spermatophyta</taxon>
        <taxon>Magnoliopsida</taxon>
        <taxon>eudicotyledons</taxon>
        <taxon>Gunneridae</taxon>
        <taxon>Pentapetalae</taxon>
        <taxon>rosids</taxon>
        <taxon>fabids</taxon>
        <taxon>Fabales</taxon>
        <taxon>Fabaceae</taxon>
        <taxon>Papilionoideae</taxon>
        <taxon>50 kb inversion clade</taxon>
        <taxon>NPAAA clade</taxon>
        <taxon>indigoferoid/millettioid clade</taxon>
        <taxon>Phaseoleae</taxon>
        <taxon>Mucuna</taxon>
    </lineage>
</organism>
<keyword evidence="3" id="KW-1185">Reference proteome</keyword>
<gene>
    <name evidence="2" type="ORF">CR513_53060</name>
</gene>
<sequence>MNQGFKNVEEYHRDMKVALSREIHLASRRIYPNTPNNWKGKEREREKPGREKSPKKGSILPPLDRKEERKLPNLVLASKSNSIKCFKCLGEGHIPLQYPNKRSMVMKKDGIVDNANSKSKSSSKNSVNVASTRVVEKLKLPTLDHHKAIKAIIIMKCNMYTHGK</sequence>
<accession>A0A371EPM3</accession>
<dbReference type="AlphaFoldDB" id="A0A371EPM3"/>
<dbReference type="EMBL" id="QJKJ01012739">
    <property type="protein sequence ID" value="RDX68003.1"/>
    <property type="molecule type" value="Genomic_DNA"/>
</dbReference>
<reference evidence="2" key="1">
    <citation type="submission" date="2018-05" db="EMBL/GenBank/DDBJ databases">
        <title>Draft genome of Mucuna pruriens seed.</title>
        <authorList>
            <person name="Nnadi N.E."/>
            <person name="Vos R."/>
            <person name="Hasami M.H."/>
            <person name="Devisetty U.K."/>
            <person name="Aguiy J.C."/>
        </authorList>
    </citation>
    <scope>NUCLEOTIDE SEQUENCE [LARGE SCALE GENOMIC DNA]</scope>
    <source>
        <strain evidence="2">JCA_2017</strain>
    </source>
</reference>
<feature type="non-terminal residue" evidence="2">
    <location>
        <position position="164"/>
    </location>
</feature>
<feature type="compositionally biased region" description="Basic and acidic residues" evidence="1">
    <location>
        <begin position="39"/>
        <end position="54"/>
    </location>
</feature>
<evidence type="ECO:0008006" key="4">
    <source>
        <dbReference type="Google" id="ProtNLM"/>
    </source>
</evidence>
<evidence type="ECO:0000256" key="1">
    <source>
        <dbReference type="SAM" id="MobiDB-lite"/>
    </source>
</evidence>
<dbReference type="Proteomes" id="UP000257109">
    <property type="component" value="Unassembled WGS sequence"/>
</dbReference>
<protein>
    <recommendedName>
        <fullName evidence="4">CCHC-type domain-containing protein</fullName>
    </recommendedName>
</protein>
<evidence type="ECO:0000313" key="3">
    <source>
        <dbReference type="Proteomes" id="UP000257109"/>
    </source>
</evidence>
<dbReference type="OrthoDB" id="1194186at2759"/>
<proteinExistence type="predicted"/>
<feature type="region of interest" description="Disordered" evidence="1">
    <location>
        <begin position="31"/>
        <end position="66"/>
    </location>
</feature>
<name>A0A371EPM3_MUCPR</name>